<dbReference type="GO" id="GO:0016787">
    <property type="term" value="F:hydrolase activity"/>
    <property type="evidence" value="ECO:0007669"/>
    <property type="project" value="UniProtKB-KW"/>
</dbReference>
<dbReference type="Gene3D" id="2.120.10.30">
    <property type="entry name" value="TolB, C-terminal domain"/>
    <property type="match status" value="1"/>
</dbReference>
<evidence type="ECO:0000256" key="1">
    <source>
        <dbReference type="ARBA" id="ARBA00022801"/>
    </source>
</evidence>
<feature type="domain" description="SMP-30/Gluconolactonase/LRE-like region" evidence="4">
    <location>
        <begin position="29"/>
        <end position="280"/>
    </location>
</feature>
<protein>
    <submittedName>
        <fullName evidence="5">Gluconolactonase</fullName>
    </submittedName>
</protein>
<dbReference type="InterPro" id="IPR011042">
    <property type="entry name" value="6-blade_b-propeller_TolB-like"/>
</dbReference>
<dbReference type="Proteomes" id="UP000189796">
    <property type="component" value="Chromosome I"/>
</dbReference>
<feature type="binding site" evidence="3">
    <location>
        <position position="225"/>
    </location>
    <ligand>
        <name>a divalent metal cation</name>
        <dbReference type="ChEBI" id="CHEBI:60240"/>
    </ligand>
</feature>
<evidence type="ECO:0000256" key="2">
    <source>
        <dbReference type="PIRSR" id="PIRSR605511-1"/>
    </source>
</evidence>
<feature type="binding site" evidence="3">
    <location>
        <position position="175"/>
    </location>
    <ligand>
        <name>a divalent metal cation</name>
        <dbReference type="ChEBI" id="CHEBI:60240"/>
    </ligand>
</feature>
<sequence>MQVEFLAPGMRDVADPDPPLIEIVRGLIFGEGPVWDRNQKWLYFVDIIGDKVLKWIPGIGVETVLAPSGHLNGMTLDHQGRLIIAGWSSRNVWRLEEDGSLVSLASHYEGKKISSPNDIVVKSDGTIYWTEMQNGLLIPGMEGNDCQRYLDWQGVFRMTADGALTPMVTDFAGSNGLAFSPDEKRMYVNDTPRAHIRVFDMRSDGSFGEGRLFYTLQGDEPGHADGMKVDAQGNVYCTGPVGVHVIAPDGTLLGRMHVPGVCTNMAWGDDDWRTLYITTRNCVFRTRLKIPGIPVGAV</sequence>
<dbReference type="GO" id="GO:0046872">
    <property type="term" value="F:metal ion binding"/>
    <property type="evidence" value="ECO:0007669"/>
    <property type="project" value="UniProtKB-KW"/>
</dbReference>
<dbReference type="PANTHER" id="PTHR47572:SF4">
    <property type="entry name" value="LACTONASE DRP35"/>
    <property type="match status" value="1"/>
</dbReference>
<accession>A0A1M5U3M5</accession>
<dbReference type="PANTHER" id="PTHR47572">
    <property type="entry name" value="LIPOPROTEIN-RELATED"/>
    <property type="match status" value="1"/>
</dbReference>
<gene>
    <name evidence="5" type="ORF">SAMN05443248_5271</name>
</gene>
<evidence type="ECO:0000259" key="4">
    <source>
        <dbReference type="Pfam" id="PF08450"/>
    </source>
</evidence>
<dbReference type="InterPro" id="IPR013658">
    <property type="entry name" value="SGL"/>
</dbReference>
<dbReference type="RefSeq" id="WP_079603921.1">
    <property type="nucleotide sequence ID" value="NZ_LT670817.1"/>
</dbReference>
<reference evidence="5 6" key="1">
    <citation type="submission" date="2016-11" db="EMBL/GenBank/DDBJ databases">
        <authorList>
            <person name="Jaros S."/>
            <person name="Januszkiewicz K."/>
            <person name="Wedrychowicz H."/>
        </authorList>
    </citation>
    <scope>NUCLEOTIDE SEQUENCE [LARGE SCALE GENOMIC DNA]</scope>
    <source>
        <strain evidence="5 6">GAS138</strain>
    </source>
</reference>
<evidence type="ECO:0000256" key="3">
    <source>
        <dbReference type="PIRSR" id="PIRSR605511-2"/>
    </source>
</evidence>
<proteinExistence type="predicted"/>
<organism evidence="5 6">
    <name type="scientific">Bradyrhizobium erythrophlei</name>
    <dbReference type="NCBI Taxonomy" id="1437360"/>
    <lineage>
        <taxon>Bacteria</taxon>
        <taxon>Pseudomonadati</taxon>
        <taxon>Pseudomonadota</taxon>
        <taxon>Alphaproteobacteria</taxon>
        <taxon>Hyphomicrobiales</taxon>
        <taxon>Nitrobacteraceae</taxon>
        <taxon>Bradyrhizobium</taxon>
    </lineage>
</organism>
<name>A0A1M5U3M5_9BRAD</name>
<evidence type="ECO:0000313" key="6">
    <source>
        <dbReference type="Proteomes" id="UP000189796"/>
    </source>
</evidence>
<dbReference type="OrthoDB" id="241638at2"/>
<dbReference type="InterPro" id="IPR005511">
    <property type="entry name" value="SMP-30"/>
</dbReference>
<dbReference type="AlphaFoldDB" id="A0A1M5U3M5"/>
<dbReference type="PRINTS" id="PR01790">
    <property type="entry name" value="SMP30FAMILY"/>
</dbReference>
<evidence type="ECO:0000313" key="5">
    <source>
        <dbReference type="EMBL" id="SHH57622.1"/>
    </source>
</evidence>
<dbReference type="InterPro" id="IPR051262">
    <property type="entry name" value="SMP-30/CGR1_Lactonase"/>
</dbReference>
<comment type="cofactor">
    <cofactor evidence="3">
        <name>Zn(2+)</name>
        <dbReference type="ChEBI" id="CHEBI:29105"/>
    </cofactor>
    <text evidence="3">Binds 1 divalent metal cation per subunit.</text>
</comment>
<keyword evidence="3" id="KW-0862">Zinc</keyword>
<keyword evidence="3" id="KW-0479">Metal-binding</keyword>
<keyword evidence="1" id="KW-0378">Hydrolase</keyword>
<feature type="binding site" evidence="3">
    <location>
        <position position="31"/>
    </location>
    <ligand>
        <name>a divalent metal cation</name>
        <dbReference type="ChEBI" id="CHEBI:60240"/>
    </ligand>
</feature>
<dbReference type="EMBL" id="LT670817">
    <property type="protein sequence ID" value="SHH57622.1"/>
    <property type="molecule type" value="Genomic_DNA"/>
</dbReference>
<feature type="binding site" evidence="3">
    <location>
        <position position="117"/>
    </location>
    <ligand>
        <name>substrate</name>
    </ligand>
</feature>
<dbReference type="Pfam" id="PF08450">
    <property type="entry name" value="SGL"/>
    <property type="match status" value="1"/>
</dbReference>
<dbReference type="SUPFAM" id="SSF63829">
    <property type="entry name" value="Calcium-dependent phosphotriesterase"/>
    <property type="match status" value="1"/>
</dbReference>
<feature type="active site" description="Proton donor/acceptor" evidence="2">
    <location>
        <position position="225"/>
    </location>
</feature>